<organism evidence="1 2">
    <name type="scientific">Thalictrum thalictroides</name>
    <name type="common">Rue-anemone</name>
    <name type="synonym">Anemone thalictroides</name>
    <dbReference type="NCBI Taxonomy" id="46969"/>
    <lineage>
        <taxon>Eukaryota</taxon>
        <taxon>Viridiplantae</taxon>
        <taxon>Streptophyta</taxon>
        <taxon>Embryophyta</taxon>
        <taxon>Tracheophyta</taxon>
        <taxon>Spermatophyta</taxon>
        <taxon>Magnoliopsida</taxon>
        <taxon>Ranunculales</taxon>
        <taxon>Ranunculaceae</taxon>
        <taxon>Thalictroideae</taxon>
        <taxon>Thalictrum</taxon>
    </lineage>
</organism>
<sequence length="190" mass="20802">MPHTAAELVTQTFQQMEPASTTSLNHAVTPVQAATPVQAGVTSENPFSVLEDLEEDISHIDIHTENPGTNDHQTRDKAPVVEPEISMEEQIPACTEEDANKEAAAIIPALAQLYPPHPSDQFQGIADHLLFDPSTAQPPLLLTNDDTELDEENEIEENQAMVTYGSDIELICKSKKPIPPITMLTRSKTQ</sequence>
<name>A0A7J6VH70_THATH</name>
<evidence type="ECO:0000313" key="1">
    <source>
        <dbReference type="EMBL" id="KAF5184127.1"/>
    </source>
</evidence>
<dbReference type="Proteomes" id="UP000554482">
    <property type="component" value="Unassembled WGS sequence"/>
</dbReference>
<accession>A0A7J6VH70</accession>
<dbReference type="AlphaFoldDB" id="A0A7J6VH70"/>
<feature type="non-terminal residue" evidence="1">
    <location>
        <position position="190"/>
    </location>
</feature>
<protein>
    <submittedName>
        <fullName evidence="1">Uncharacterized protein</fullName>
    </submittedName>
</protein>
<reference evidence="1 2" key="1">
    <citation type="submission" date="2020-06" db="EMBL/GenBank/DDBJ databases">
        <title>Transcriptomic and genomic resources for Thalictrum thalictroides and T. hernandezii: Facilitating candidate gene discovery in an emerging model plant lineage.</title>
        <authorList>
            <person name="Arias T."/>
            <person name="Riano-Pachon D.M."/>
            <person name="Di Stilio V.S."/>
        </authorList>
    </citation>
    <scope>NUCLEOTIDE SEQUENCE [LARGE SCALE GENOMIC DNA]</scope>
    <source>
        <strain evidence="2">cv. WT478/WT964</strain>
        <tissue evidence="1">Leaves</tissue>
    </source>
</reference>
<keyword evidence="2" id="KW-1185">Reference proteome</keyword>
<dbReference type="EMBL" id="JABWDY010032520">
    <property type="protein sequence ID" value="KAF5184127.1"/>
    <property type="molecule type" value="Genomic_DNA"/>
</dbReference>
<proteinExistence type="predicted"/>
<comment type="caution">
    <text evidence="1">The sequence shown here is derived from an EMBL/GenBank/DDBJ whole genome shotgun (WGS) entry which is preliminary data.</text>
</comment>
<gene>
    <name evidence="1" type="ORF">FRX31_026286</name>
</gene>
<evidence type="ECO:0000313" key="2">
    <source>
        <dbReference type="Proteomes" id="UP000554482"/>
    </source>
</evidence>